<keyword evidence="4" id="KW-1185">Reference proteome</keyword>
<evidence type="ECO:0000256" key="1">
    <source>
        <dbReference type="SAM" id="Coils"/>
    </source>
</evidence>
<feature type="transmembrane region" description="Helical" evidence="2">
    <location>
        <begin position="157"/>
        <end position="185"/>
    </location>
</feature>
<dbReference type="InterPro" id="IPR013761">
    <property type="entry name" value="SAM/pointed_sf"/>
</dbReference>
<evidence type="ECO:0000313" key="3">
    <source>
        <dbReference type="EMBL" id="CAH1252702.1"/>
    </source>
</evidence>
<proteinExistence type="predicted"/>
<evidence type="ECO:0000256" key="2">
    <source>
        <dbReference type="SAM" id="Phobius"/>
    </source>
</evidence>
<organism evidence="3 4">
    <name type="scientific">Branchiostoma lanceolatum</name>
    <name type="common">Common lancelet</name>
    <name type="synonym">Amphioxus lanceolatum</name>
    <dbReference type="NCBI Taxonomy" id="7740"/>
    <lineage>
        <taxon>Eukaryota</taxon>
        <taxon>Metazoa</taxon>
        <taxon>Chordata</taxon>
        <taxon>Cephalochordata</taxon>
        <taxon>Leptocardii</taxon>
        <taxon>Amphioxiformes</taxon>
        <taxon>Branchiostomatidae</taxon>
        <taxon>Branchiostoma</taxon>
    </lineage>
</organism>
<reference evidence="3" key="1">
    <citation type="submission" date="2022-01" db="EMBL/GenBank/DDBJ databases">
        <authorList>
            <person name="Braso-Vives M."/>
        </authorList>
    </citation>
    <scope>NUCLEOTIDE SEQUENCE</scope>
</reference>
<keyword evidence="2" id="KW-0812">Transmembrane</keyword>
<accession>A0A8J9ZDQ4</accession>
<dbReference type="AlphaFoldDB" id="A0A8J9ZDQ4"/>
<feature type="coiled-coil region" evidence="1">
    <location>
        <begin position="217"/>
        <end position="244"/>
    </location>
</feature>
<feature type="coiled-coil region" evidence="1">
    <location>
        <begin position="85"/>
        <end position="112"/>
    </location>
</feature>
<feature type="transmembrane region" description="Helical" evidence="2">
    <location>
        <begin position="197"/>
        <end position="217"/>
    </location>
</feature>
<dbReference type="EMBL" id="OV696687">
    <property type="protein sequence ID" value="CAH1252702.1"/>
    <property type="molecule type" value="Genomic_DNA"/>
</dbReference>
<dbReference type="Proteomes" id="UP000838412">
    <property type="component" value="Chromosome 2"/>
</dbReference>
<dbReference type="OrthoDB" id="10048099at2759"/>
<protein>
    <submittedName>
        <fullName evidence="3">Hypp984 protein</fullName>
    </submittedName>
</protein>
<sequence>MDLLADILRECMHFRNFIEILQTNLEGIENILTFVQRGTVSETLTDLRLEKYLPNFEKEDLEDAYQLIQTSFDIEEVELPTRGAKRKINDRIQSYRHELSTIKDRIHEVKDEGEKCHQSCQGITHKFNVFLREIDETQEAILTLLGDQHNEEAKLSVLSMIAGGLAITSLALCLTGAVGMGVAFFSSAEAVISVSDVFLIVTTGALSAGAAATAWDIRKQMKEVEKVRQALDDLQGQLNDMNIKAGMQRMAWREIETEAEKIVHYIDHSKMERTADGLNPSHRRPVQDVLDGVHVVLEDAAFFQANVVEFKTETQRVQENLRQLSLMDASAVVLATPGGPPTSPLAPLYGLITRTVNGMQTVMGSSGGVAEIAQRMGASLTVG</sequence>
<evidence type="ECO:0000313" key="4">
    <source>
        <dbReference type="Proteomes" id="UP000838412"/>
    </source>
</evidence>
<keyword evidence="2" id="KW-1133">Transmembrane helix</keyword>
<name>A0A8J9ZDQ4_BRALA</name>
<gene>
    <name evidence="3" type="primary">Hypp984</name>
    <name evidence="3" type="ORF">BLAG_LOCUS12712</name>
</gene>
<keyword evidence="2" id="KW-0472">Membrane</keyword>
<dbReference type="Gene3D" id="1.10.150.50">
    <property type="entry name" value="Transcription Factor, Ets-1"/>
    <property type="match status" value="1"/>
</dbReference>
<keyword evidence="1" id="KW-0175">Coiled coil</keyword>